<dbReference type="SUPFAM" id="SSF81665">
    <property type="entry name" value="Calcium ATPase, transmembrane domain M"/>
    <property type="match status" value="1"/>
</dbReference>
<organism evidence="11 12">
    <name type="scientific">Pediococcus stilesii</name>
    <dbReference type="NCBI Taxonomy" id="331679"/>
    <lineage>
        <taxon>Bacteria</taxon>
        <taxon>Bacillati</taxon>
        <taxon>Bacillota</taxon>
        <taxon>Bacilli</taxon>
        <taxon>Lactobacillales</taxon>
        <taxon>Lactobacillaceae</taxon>
        <taxon>Pediococcus</taxon>
    </lineage>
</organism>
<dbReference type="InterPro" id="IPR023214">
    <property type="entry name" value="HAD_sf"/>
</dbReference>
<keyword evidence="6 9" id="KW-0472">Membrane</keyword>
<evidence type="ECO:0000256" key="1">
    <source>
        <dbReference type="ARBA" id="ARBA00004141"/>
    </source>
</evidence>
<keyword evidence="9" id="KW-0547">Nucleotide-binding</keyword>
<dbReference type="NCBIfam" id="TIGR01525">
    <property type="entry name" value="ATPase-IB_hvy"/>
    <property type="match status" value="1"/>
</dbReference>
<evidence type="ECO:0000259" key="10">
    <source>
        <dbReference type="Pfam" id="PF00122"/>
    </source>
</evidence>
<dbReference type="InterPro" id="IPR023298">
    <property type="entry name" value="ATPase_P-typ_TM_dom_sf"/>
</dbReference>
<keyword evidence="9" id="KW-1003">Cell membrane</keyword>
<dbReference type="InterPro" id="IPR008250">
    <property type="entry name" value="ATPase_P-typ_transduc_dom_A_sf"/>
</dbReference>
<dbReference type="EC" id="7.2.2.21" evidence="7"/>
<dbReference type="Gene3D" id="3.40.50.1000">
    <property type="entry name" value="HAD superfamily/HAD-like"/>
    <property type="match status" value="1"/>
</dbReference>
<accession>A0A0R2KZ02</accession>
<dbReference type="AlphaFoldDB" id="A0A0R2KZ02"/>
<evidence type="ECO:0000313" key="12">
    <source>
        <dbReference type="Proteomes" id="UP000051859"/>
    </source>
</evidence>
<dbReference type="PRINTS" id="PR00119">
    <property type="entry name" value="CATATPASE"/>
</dbReference>
<dbReference type="PANTHER" id="PTHR48085">
    <property type="entry name" value="CADMIUM/ZINC-TRANSPORTING ATPASE HMA2-RELATED"/>
    <property type="match status" value="1"/>
</dbReference>
<dbReference type="EMBL" id="JQBX01000003">
    <property type="protein sequence ID" value="KRN94779.1"/>
    <property type="molecule type" value="Genomic_DNA"/>
</dbReference>
<dbReference type="InterPro" id="IPR001757">
    <property type="entry name" value="P_typ_ATPase"/>
</dbReference>
<dbReference type="RefSeq" id="WP_057801708.1">
    <property type="nucleotide sequence ID" value="NZ_JQBX01000003.1"/>
</dbReference>
<dbReference type="InterPro" id="IPR018303">
    <property type="entry name" value="ATPase_P-typ_P_site"/>
</dbReference>
<name>A0A0R2KZ02_9LACO</name>
<protein>
    <recommendedName>
        <fullName evidence="7">Cd(2+)-exporting ATPase</fullName>
        <ecNumber evidence="7">7.2.2.21</ecNumber>
    </recommendedName>
</protein>
<dbReference type="Gene3D" id="3.40.1110.10">
    <property type="entry name" value="Calcium-transporting ATPase, cytoplasmic domain N"/>
    <property type="match status" value="1"/>
</dbReference>
<comment type="subcellular location">
    <subcellularLocation>
        <location evidence="9">Cell membrane</location>
    </subcellularLocation>
    <subcellularLocation>
        <location evidence="1">Membrane</location>
        <topology evidence="1">Multi-pass membrane protein</topology>
    </subcellularLocation>
</comment>
<keyword evidence="3" id="KW-0104">Cadmium</keyword>
<feature type="transmembrane region" description="Helical" evidence="9">
    <location>
        <begin position="252"/>
        <end position="273"/>
    </location>
</feature>
<dbReference type="NCBIfam" id="TIGR01512">
    <property type="entry name" value="ATPase-IB2_Cd"/>
    <property type="match status" value="1"/>
</dbReference>
<dbReference type="NCBIfam" id="TIGR01494">
    <property type="entry name" value="ATPase_P-type"/>
    <property type="match status" value="1"/>
</dbReference>
<evidence type="ECO:0000256" key="2">
    <source>
        <dbReference type="ARBA" id="ARBA00006024"/>
    </source>
</evidence>
<keyword evidence="9" id="KW-0479">Metal-binding</keyword>
<keyword evidence="4 9" id="KW-0812">Transmembrane</keyword>
<gene>
    <name evidence="11" type="ORF">IV81_GL001056</name>
</gene>
<dbReference type="STRING" id="331679.IV81_GL001056"/>
<comment type="similarity">
    <text evidence="2 9">Belongs to the cation transport ATPase (P-type) (TC 3.A.3) family. Type IB subfamily.</text>
</comment>
<dbReference type="InterPro" id="IPR059000">
    <property type="entry name" value="ATPase_P-type_domA"/>
</dbReference>
<dbReference type="CDD" id="cd07544">
    <property type="entry name" value="P-type_ATPase_HM"/>
    <property type="match status" value="1"/>
</dbReference>
<keyword evidence="12" id="KW-1185">Reference proteome</keyword>
<feature type="transmembrane region" description="Helical" evidence="9">
    <location>
        <begin position="30"/>
        <end position="47"/>
    </location>
</feature>
<dbReference type="PRINTS" id="PR00120">
    <property type="entry name" value="HATPASE"/>
</dbReference>
<dbReference type="SUPFAM" id="SSF56784">
    <property type="entry name" value="HAD-like"/>
    <property type="match status" value="1"/>
</dbReference>
<dbReference type="InterPro" id="IPR036412">
    <property type="entry name" value="HAD-like_sf"/>
</dbReference>
<sequence length="610" mass="65578">MNHKNKLLTVLVVSGIALFLQFGLHLALGAQIVITAIGVILTISMFLEMVKTLKSGKYGVDLLAITAVVATLATGEYWAAMIVLIMLTGGDSLEDYAANIASRELTELLKNNPSTAHLKQGSKIIDTSVKDVQVDDVLIVKPGEIVPVDGQILEGFSEFDESSLTGESVLVQKSVNDTVLSGSLNGGNSITIRAIKTASNSQYQTIVNLVKVARAHPAKFVRLADRYAVPFTLIAYVIAGIAWFYSKDPVRFAQVLVVASPCPLILAAPIALVSGMSNANRNGVLIKNGTTIEKFSEAKSIAFDKTGTLTTGNLSVEEVIPVEPFSKKEILQYAASAEQFSNHILARSLVQSVNHSDLLDASNIQEETGLGISAIVNQKTIKVGQKKFINWDTQLDSNIDTTAIYLSVNDAPAGIITFKDRIRPESPKVISSLHQQGIRNVWMISGDRQKTVDEIGAQIGIDQKYGDCLPAQKIELIQKISKDKNLRPVVMVGDGVNDAPSLATADVGIALGAEGENAASEAADIVILKNNIAKIPEALAISRNTMKIAKQSVLIGIFICTFLMLIASSGIIPAIYGAMLQEVVDTVSILWALRAHRQLKKTESLQLNQI</sequence>
<dbReference type="Gene3D" id="2.70.150.10">
    <property type="entry name" value="Calcium-transporting ATPase, cytoplasmic transduction domain A"/>
    <property type="match status" value="1"/>
</dbReference>
<evidence type="ECO:0000256" key="6">
    <source>
        <dbReference type="ARBA" id="ARBA00023136"/>
    </source>
</evidence>
<feature type="transmembrane region" description="Helical" evidence="9">
    <location>
        <begin position="553"/>
        <end position="576"/>
    </location>
</feature>
<comment type="caution">
    <text evidence="11">The sequence shown here is derived from an EMBL/GenBank/DDBJ whole genome shotgun (WGS) entry which is preliminary data.</text>
</comment>
<evidence type="ECO:0000256" key="3">
    <source>
        <dbReference type="ARBA" id="ARBA00022539"/>
    </source>
</evidence>
<dbReference type="SUPFAM" id="SSF81653">
    <property type="entry name" value="Calcium ATPase, transduction domain A"/>
    <property type="match status" value="1"/>
</dbReference>
<reference evidence="11 12" key="1">
    <citation type="journal article" date="2015" name="Genome Announc.">
        <title>Expanding the biotechnology potential of lactobacilli through comparative genomics of 213 strains and associated genera.</title>
        <authorList>
            <person name="Sun Z."/>
            <person name="Harris H.M."/>
            <person name="McCann A."/>
            <person name="Guo C."/>
            <person name="Argimon S."/>
            <person name="Zhang W."/>
            <person name="Yang X."/>
            <person name="Jeffery I.B."/>
            <person name="Cooney J.C."/>
            <person name="Kagawa T.F."/>
            <person name="Liu W."/>
            <person name="Song Y."/>
            <person name="Salvetti E."/>
            <person name="Wrobel A."/>
            <person name="Rasinkangas P."/>
            <person name="Parkhill J."/>
            <person name="Rea M.C."/>
            <person name="O'Sullivan O."/>
            <person name="Ritari J."/>
            <person name="Douillard F.P."/>
            <person name="Paul Ross R."/>
            <person name="Yang R."/>
            <person name="Briner A.E."/>
            <person name="Felis G.E."/>
            <person name="de Vos W.M."/>
            <person name="Barrangou R."/>
            <person name="Klaenhammer T.R."/>
            <person name="Caufield P.W."/>
            <person name="Cui Y."/>
            <person name="Zhang H."/>
            <person name="O'Toole P.W."/>
        </authorList>
    </citation>
    <scope>NUCLEOTIDE SEQUENCE [LARGE SCALE GENOMIC DNA]</scope>
    <source>
        <strain evidence="11 12">DSM 18001</strain>
    </source>
</reference>
<evidence type="ECO:0000313" key="11">
    <source>
        <dbReference type="EMBL" id="KRN94779.1"/>
    </source>
</evidence>
<feature type="transmembrane region" description="Helical" evidence="9">
    <location>
        <begin position="227"/>
        <end position="246"/>
    </location>
</feature>
<dbReference type="PROSITE" id="PS00154">
    <property type="entry name" value="ATPASE_E1_E2"/>
    <property type="match status" value="1"/>
</dbReference>
<dbReference type="Pfam" id="PF00122">
    <property type="entry name" value="E1-E2_ATPase"/>
    <property type="match status" value="1"/>
</dbReference>
<dbReference type="InterPro" id="IPR023299">
    <property type="entry name" value="ATPase_P-typ_cyto_dom_N"/>
</dbReference>
<dbReference type="GO" id="GO:0005886">
    <property type="term" value="C:plasma membrane"/>
    <property type="evidence" value="ECO:0007669"/>
    <property type="project" value="UniProtKB-SubCell"/>
</dbReference>
<keyword evidence="5 9" id="KW-1133">Transmembrane helix</keyword>
<evidence type="ECO:0000256" key="4">
    <source>
        <dbReference type="ARBA" id="ARBA00022692"/>
    </source>
</evidence>
<keyword evidence="9" id="KW-0067">ATP-binding</keyword>
<proteinExistence type="inferred from homology"/>
<dbReference type="GO" id="GO:0008551">
    <property type="term" value="F:P-type cadmium transporter activity"/>
    <property type="evidence" value="ECO:0007669"/>
    <property type="project" value="UniProtKB-EC"/>
</dbReference>
<dbReference type="Pfam" id="PF00702">
    <property type="entry name" value="Hydrolase"/>
    <property type="match status" value="1"/>
</dbReference>
<evidence type="ECO:0000256" key="8">
    <source>
        <dbReference type="ARBA" id="ARBA00049338"/>
    </source>
</evidence>
<dbReference type="GO" id="GO:0046872">
    <property type="term" value="F:metal ion binding"/>
    <property type="evidence" value="ECO:0007669"/>
    <property type="project" value="UniProtKB-KW"/>
</dbReference>
<feature type="transmembrane region" description="Helical" evidence="9">
    <location>
        <begin position="7"/>
        <end position="24"/>
    </location>
</feature>
<dbReference type="Proteomes" id="UP000051859">
    <property type="component" value="Unassembled WGS sequence"/>
</dbReference>
<evidence type="ECO:0000256" key="5">
    <source>
        <dbReference type="ARBA" id="ARBA00022989"/>
    </source>
</evidence>
<dbReference type="GO" id="GO:0005524">
    <property type="term" value="F:ATP binding"/>
    <property type="evidence" value="ECO:0007669"/>
    <property type="project" value="UniProtKB-UniRule"/>
</dbReference>
<dbReference type="InterPro" id="IPR051014">
    <property type="entry name" value="Cation_Transport_ATPase_IB"/>
</dbReference>
<evidence type="ECO:0000256" key="9">
    <source>
        <dbReference type="RuleBase" id="RU362081"/>
    </source>
</evidence>
<feature type="domain" description="P-type ATPase A" evidence="10">
    <location>
        <begin position="112"/>
        <end position="211"/>
    </location>
</feature>
<dbReference type="InterPro" id="IPR027256">
    <property type="entry name" value="P-typ_ATPase_IB"/>
</dbReference>
<dbReference type="PATRIC" id="fig|331679.3.peg.1066"/>
<dbReference type="PANTHER" id="PTHR48085:SF5">
    <property type="entry name" value="CADMIUM_ZINC-TRANSPORTING ATPASE HMA4-RELATED"/>
    <property type="match status" value="1"/>
</dbReference>
<dbReference type="GO" id="GO:0016887">
    <property type="term" value="F:ATP hydrolysis activity"/>
    <property type="evidence" value="ECO:0007669"/>
    <property type="project" value="InterPro"/>
</dbReference>
<evidence type="ECO:0000256" key="7">
    <source>
        <dbReference type="ARBA" id="ARBA00039103"/>
    </source>
</evidence>
<comment type="catalytic activity">
    <reaction evidence="8">
        <text>Cd(2+)(in) + ATP + H2O = Cd(2+)(out) + ADP + phosphate + H(+)</text>
        <dbReference type="Rhea" id="RHEA:12132"/>
        <dbReference type="ChEBI" id="CHEBI:15377"/>
        <dbReference type="ChEBI" id="CHEBI:15378"/>
        <dbReference type="ChEBI" id="CHEBI:30616"/>
        <dbReference type="ChEBI" id="CHEBI:43474"/>
        <dbReference type="ChEBI" id="CHEBI:48775"/>
        <dbReference type="ChEBI" id="CHEBI:456216"/>
        <dbReference type="EC" id="7.2.2.21"/>
    </reaction>
</comment>